<proteinExistence type="predicted"/>
<sequence length="300" mass="31953">MGLRAMKHALRAWGNNPPLLCQPQCLSRAGISTSQNLHSVADVDEQPLEDQTLKETQNKILRELHALEGAAAAFFRGQNLAARGRVDMATFYQQEQEALARLQELLPACRVRPSLLQGALQAAGLGFGAIAGLTPRSINLAVMGAVQDILQEQYNDALREVRAAGGIDGSSGSSGHQPESVSMGEGPEQERSSSHDDLHHATAPSSESSDVSSTAGDTAPSSYHQGPGRSDHCPDSNGVREVLRDLRDFDRAPHGAPIPPDIMAIQGMYDKGRVSSEEAAGFATKLCGQLAKTLLSTTRL</sequence>
<dbReference type="EMBL" id="MU069474">
    <property type="protein sequence ID" value="KAF5841869.1"/>
    <property type="molecule type" value="Genomic_DNA"/>
</dbReference>
<reference evidence="2" key="1">
    <citation type="submission" date="2017-08" db="EMBL/GenBank/DDBJ databases">
        <authorList>
            <person name="Polle J.E."/>
            <person name="Barry K."/>
            <person name="Cushman J."/>
            <person name="Schmutz J."/>
            <person name="Tran D."/>
            <person name="Hathwaick L.T."/>
            <person name="Yim W.C."/>
            <person name="Jenkins J."/>
            <person name="Mckie-Krisberg Z.M."/>
            <person name="Prochnik S."/>
            <person name="Lindquist E."/>
            <person name="Dockter R.B."/>
            <person name="Adam C."/>
            <person name="Molina H."/>
            <person name="Bunkerborg J."/>
            <person name="Jin E."/>
            <person name="Buchheim M."/>
            <person name="Magnuson J."/>
        </authorList>
    </citation>
    <scope>NUCLEOTIDE SEQUENCE</scope>
    <source>
        <strain evidence="2">CCAP 19/18</strain>
    </source>
</reference>
<feature type="compositionally biased region" description="Polar residues" evidence="1">
    <location>
        <begin position="203"/>
        <end position="224"/>
    </location>
</feature>
<dbReference type="PANTHER" id="PTHR11237:SF4">
    <property type="entry name" value="5-DEMETHOXYUBIQUINONE HYDROXYLASE, MITOCHONDRIAL"/>
    <property type="match status" value="1"/>
</dbReference>
<dbReference type="Pfam" id="PF03232">
    <property type="entry name" value="COQ7"/>
    <property type="match status" value="1"/>
</dbReference>
<organism evidence="2 3">
    <name type="scientific">Dunaliella salina</name>
    <name type="common">Green alga</name>
    <name type="synonym">Protococcus salinus</name>
    <dbReference type="NCBI Taxonomy" id="3046"/>
    <lineage>
        <taxon>Eukaryota</taxon>
        <taxon>Viridiplantae</taxon>
        <taxon>Chlorophyta</taxon>
        <taxon>core chlorophytes</taxon>
        <taxon>Chlorophyceae</taxon>
        <taxon>CS clade</taxon>
        <taxon>Chlamydomonadales</taxon>
        <taxon>Dunaliellaceae</taxon>
        <taxon>Dunaliella</taxon>
    </lineage>
</organism>
<dbReference type="Proteomes" id="UP000815325">
    <property type="component" value="Unassembled WGS sequence"/>
</dbReference>
<dbReference type="InterPro" id="IPR011566">
    <property type="entry name" value="Ubq_synth_Coq7"/>
</dbReference>
<dbReference type="PANTHER" id="PTHR11237">
    <property type="entry name" value="COENZYME Q10 BIOSYNTHESIS PROTEIN 7"/>
    <property type="match status" value="1"/>
</dbReference>
<feature type="compositionally biased region" description="Basic and acidic residues" evidence="1">
    <location>
        <begin position="188"/>
        <end position="200"/>
    </location>
</feature>
<feature type="region of interest" description="Disordered" evidence="1">
    <location>
        <begin position="165"/>
        <end position="238"/>
    </location>
</feature>
<evidence type="ECO:0000256" key="1">
    <source>
        <dbReference type="SAM" id="MobiDB-lite"/>
    </source>
</evidence>
<keyword evidence="3" id="KW-1185">Reference proteome</keyword>
<protein>
    <submittedName>
        <fullName evidence="2">Uncharacterized protein</fullName>
    </submittedName>
</protein>
<comment type="caution">
    <text evidence="2">The sequence shown here is derived from an EMBL/GenBank/DDBJ whole genome shotgun (WGS) entry which is preliminary data.</text>
</comment>
<accession>A0ABQ7H4U0</accession>
<name>A0ABQ7H4U0_DUNSA</name>
<evidence type="ECO:0000313" key="2">
    <source>
        <dbReference type="EMBL" id="KAF5841869.1"/>
    </source>
</evidence>
<evidence type="ECO:0000313" key="3">
    <source>
        <dbReference type="Proteomes" id="UP000815325"/>
    </source>
</evidence>
<gene>
    <name evidence="2" type="ORF">DUNSADRAFT_10575</name>
</gene>